<dbReference type="RefSeq" id="WP_311708638.1">
    <property type="nucleotide sequence ID" value="NZ_JAVREL010000034.1"/>
</dbReference>
<organism evidence="2 3">
    <name type="scientific">Streptomyces litchfieldiae</name>
    <dbReference type="NCBI Taxonomy" id="3075543"/>
    <lineage>
        <taxon>Bacteria</taxon>
        <taxon>Bacillati</taxon>
        <taxon>Actinomycetota</taxon>
        <taxon>Actinomycetes</taxon>
        <taxon>Kitasatosporales</taxon>
        <taxon>Streptomycetaceae</taxon>
        <taxon>Streptomyces</taxon>
    </lineage>
</organism>
<dbReference type="Proteomes" id="UP001183246">
    <property type="component" value="Unassembled WGS sequence"/>
</dbReference>
<accession>A0ABU2N0S7</accession>
<evidence type="ECO:0000313" key="3">
    <source>
        <dbReference type="Proteomes" id="UP001183246"/>
    </source>
</evidence>
<evidence type="ECO:0000313" key="2">
    <source>
        <dbReference type="EMBL" id="MDT0347512.1"/>
    </source>
</evidence>
<feature type="compositionally biased region" description="Polar residues" evidence="1">
    <location>
        <begin position="23"/>
        <end position="41"/>
    </location>
</feature>
<sequence length="61" mass="6272">MTEHNDTAHSATTAREHGETPPAASQSDRPSIVSNTISPTATITGTVIQAGNIYAPGGLRL</sequence>
<proteinExistence type="predicted"/>
<keyword evidence="3" id="KW-1185">Reference proteome</keyword>
<feature type="region of interest" description="Disordered" evidence="1">
    <location>
        <begin position="1"/>
        <end position="41"/>
    </location>
</feature>
<protein>
    <submittedName>
        <fullName evidence="2">Uncharacterized protein</fullName>
    </submittedName>
</protein>
<evidence type="ECO:0000256" key="1">
    <source>
        <dbReference type="SAM" id="MobiDB-lite"/>
    </source>
</evidence>
<name>A0ABU2N0S7_9ACTN</name>
<reference evidence="3" key="1">
    <citation type="submission" date="2023-07" db="EMBL/GenBank/DDBJ databases">
        <title>30 novel species of actinomycetes from the DSMZ collection.</title>
        <authorList>
            <person name="Nouioui I."/>
        </authorList>
    </citation>
    <scope>NUCLEOTIDE SEQUENCE [LARGE SCALE GENOMIC DNA]</scope>
    <source>
        <strain evidence="3">DSM 44938</strain>
    </source>
</reference>
<comment type="caution">
    <text evidence="2">The sequence shown here is derived from an EMBL/GenBank/DDBJ whole genome shotgun (WGS) entry which is preliminary data.</text>
</comment>
<gene>
    <name evidence="2" type="ORF">RM590_33835</name>
</gene>
<dbReference type="EMBL" id="JAVREL010000034">
    <property type="protein sequence ID" value="MDT0347512.1"/>
    <property type="molecule type" value="Genomic_DNA"/>
</dbReference>